<reference evidence="3" key="1">
    <citation type="submission" date="2022-12" db="EMBL/GenBank/DDBJ databases">
        <authorList>
            <person name="Wang J."/>
        </authorList>
    </citation>
    <scope>NUCLEOTIDE SEQUENCE</scope>
    <source>
        <strain evidence="3">HY-42-06</strain>
    </source>
</reference>
<keyword evidence="4" id="KW-1185">Reference proteome</keyword>
<keyword evidence="1" id="KW-0812">Transmembrane</keyword>
<organism evidence="3 4">
    <name type="scientific">Clostridium ganghwense</name>
    <dbReference type="NCBI Taxonomy" id="312089"/>
    <lineage>
        <taxon>Bacteria</taxon>
        <taxon>Bacillati</taxon>
        <taxon>Bacillota</taxon>
        <taxon>Clostridia</taxon>
        <taxon>Eubacteriales</taxon>
        <taxon>Clostridiaceae</taxon>
        <taxon>Clostridium</taxon>
    </lineage>
</organism>
<evidence type="ECO:0000256" key="1">
    <source>
        <dbReference type="SAM" id="Phobius"/>
    </source>
</evidence>
<sequence>MRRILINKNNEVRSGYKIILFTIIYGIFTSAFSGIFGGVLGGYIRNKYSRELSYEQIYALVNNYMSNSVQGMFISQLLGIIALFLTLFILLKGLEKKRFKDIGLNSITKNFNGLVWGLALGAISMTLIFIVLLVTGNISLINSLLKPKFTQNTLWGIFLFIIVAINEETMCRGYILNTLNQMGKPWLSAGISSAVFAALHLGNPNVEFVGILNIFLVGMLFSFMYIRTKSLWMPIGYHLTWNYFQGNVFGFPVSGTSGATGIYRIGELKENILTGGFFGPEAGILATVVLALGFLVVWKITDKNSIKQTNII</sequence>
<protein>
    <submittedName>
        <fullName evidence="3">Type II CAAX endopeptidase family protein</fullName>
    </submittedName>
</protein>
<dbReference type="Proteomes" id="UP001079657">
    <property type="component" value="Unassembled WGS sequence"/>
</dbReference>
<dbReference type="EMBL" id="JAPQES010000010">
    <property type="protein sequence ID" value="MCY6372739.1"/>
    <property type="molecule type" value="Genomic_DNA"/>
</dbReference>
<feature type="transmembrane region" description="Helical" evidence="1">
    <location>
        <begin position="208"/>
        <end position="226"/>
    </location>
</feature>
<evidence type="ECO:0000313" key="4">
    <source>
        <dbReference type="Proteomes" id="UP001079657"/>
    </source>
</evidence>
<feature type="transmembrane region" description="Helical" evidence="1">
    <location>
        <begin position="247"/>
        <end position="265"/>
    </location>
</feature>
<accession>A0ABT4CUJ4</accession>
<comment type="caution">
    <text evidence="3">The sequence shown here is derived from an EMBL/GenBank/DDBJ whole genome shotgun (WGS) entry which is preliminary data.</text>
</comment>
<keyword evidence="1" id="KW-0472">Membrane</keyword>
<gene>
    <name evidence="3" type="ORF">OXH55_19290</name>
</gene>
<feature type="transmembrane region" description="Helical" evidence="1">
    <location>
        <begin position="277"/>
        <end position="298"/>
    </location>
</feature>
<feature type="transmembrane region" description="Helical" evidence="1">
    <location>
        <begin position="154"/>
        <end position="174"/>
    </location>
</feature>
<feature type="transmembrane region" description="Helical" evidence="1">
    <location>
        <begin position="20"/>
        <end position="44"/>
    </location>
</feature>
<dbReference type="Pfam" id="PF02517">
    <property type="entry name" value="Rce1-like"/>
    <property type="match status" value="1"/>
</dbReference>
<dbReference type="PANTHER" id="PTHR39430">
    <property type="entry name" value="MEMBRANE-ASSOCIATED PROTEASE-RELATED"/>
    <property type="match status" value="1"/>
</dbReference>
<feature type="transmembrane region" description="Helical" evidence="1">
    <location>
        <begin position="186"/>
        <end position="202"/>
    </location>
</feature>
<name>A0ABT4CUJ4_9CLOT</name>
<evidence type="ECO:0000259" key="2">
    <source>
        <dbReference type="Pfam" id="PF02517"/>
    </source>
</evidence>
<proteinExistence type="predicted"/>
<keyword evidence="1" id="KW-1133">Transmembrane helix</keyword>
<dbReference type="PANTHER" id="PTHR39430:SF1">
    <property type="entry name" value="PROTEASE"/>
    <property type="match status" value="1"/>
</dbReference>
<dbReference type="RefSeq" id="WP_268051796.1">
    <property type="nucleotide sequence ID" value="NZ_JAPQES010000010.1"/>
</dbReference>
<feature type="domain" description="CAAX prenyl protease 2/Lysostaphin resistance protein A-like" evidence="2">
    <location>
        <begin position="152"/>
        <end position="244"/>
    </location>
</feature>
<evidence type="ECO:0000313" key="3">
    <source>
        <dbReference type="EMBL" id="MCY6372739.1"/>
    </source>
</evidence>
<feature type="transmembrane region" description="Helical" evidence="1">
    <location>
        <begin position="111"/>
        <end position="134"/>
    </location>
</feature>
<dbReference type="InterPro" id="IPR003675">
    <property type="entry name" value="Rce1/LyrA-like_dom"/>
</dbReference>
<feature type="transmembrane region" description="Helical" evidence="1">
    <location>
        <begin position="73"/>
        <end position="91"/>
    </location>
</feature>